<proteinExistence type="predicted"/>
<name>A0A4P9WX31_9FUNG</name>
<evidence type="ECO:0000313" key="3">
    <source>
        <dbReference type="EMBL" id="RKO96873.1"/>
    </source>
</evidence>
<gene>
    <name evidence="3" type="ORF">CAUPRSCDRAFT_11429</name>
</gene>
<feature type="transmembrane region" description="Helical" evidence="2">
    <location>
        <begin position="68"/>
        <end position="90"/>
    </location>
</feature>
<evidence type="ECO:0000256" key="2">
    <source>
        <dbReference type="SAM" id="Phobius"/>
    </source>
</evidence>
<keyword evidence="2" id="KW-1133">Transmembrane helix</keyword>
<dbReference type="Proteomes" id="UP000268535">
    <property type="component" value="Unassembled WGS sequence"/>
</dbReference>
<sequence length="263" mass="28462">MGVSGAAFPVVGAPVGRSSPDSHHLPRCHKHVREGVTPSPAMQYRRRLAAPLTPVLVNSRISRQEDRFVTSPFISLSLILPLFLAISGPVEGILTLRRMFIATGYFGGPHIWTIPISQIVPAALAALPLRSVERLGDGGMAAGGMAAGAPLVHGIHHIAIATTTRGDPFYSMTRSARGPTGRFETTRPRLRRRLRHWPPTSRCGAPTTVSREEPHDALAAPPNDRRPQEWVIRSASIATGTNQRFLIDPAFNDLGSVFTSDDP</sequence>
<feature type="region of interest" description="Disordered" evidence="1">
    <location>
        <begin position="197"/>
        <end position="225"/>
    </location>
</feature>
<keyword evidence="2" id="KW-0812">Transmembrane</keyword>
<reference evidence="4" key="1">
    <citation type="journal article" date="2018" name="Nat. Microbiol.">
        <title>Leveraging single-cell genomics to expand the fungal tree of life.</title>
        <authorList>
            <person name="Ahrendt S.R."/>
            <person name="Quandt C.A."/>
            <person name="Ciobanu D."/>
            <person name="Clum A."/>
            <person name="Salamov A."/>
            <person name="Andreopoulos B."/>
            <person name="Cheng J.F."/>
            <person name="Woyke T."/>
            <person name="Pelin A."/>
            <person name="Henrissat B."/>
            <person name="Reynolds N.K."/>
            <person name="Benny G.L."/>
            <person name="Smith M.E."/>
            <person name="James T.Y."/>
            <person name="Grigoriev I.V."/>
        </authorList>
    </citation>
    <scope>NUCLEOTIDE SEQUENCE [LARGE SCALE GENOMIC DNA]</scope>
    <source>
        <strain evidence="4">ATCC 52028</strain>
    </source>
</reference>
<evidence type="ECO:0000313" key="4">
    <source>
        <dbReference type="Proteomes" id="UP000268535"/>
    </source>
</evidence>
<organism evidence="3 4">
    <name type="scientific">Caulochytrium protostelioides</name>
    <dbReference type="NCBI Taxonomy" id="1555241"/>
    <lineage>
        <taxon>Eukaryota</taxon>
        <taxon>Fungi</taxon>
        <taxon>Fungi incertae sedis</taxon>
        <taxon>Chytridiomycota</taxon>
        <taxon>Chytridiomycota incertae sedis</taxon>
        <taxon>Chytridiomycetes</taxon>
        <taxon>Caulochytriales</taxon>
        <taxon>Caulochytriaceae</taxon>
        <taxon>Caulochytrium</taxon>
    </lineage>
</organism>
<evidence type="ECO:0000256" key="1">
    <source>
        <dbReference type="SAM" id="MobiDB-lite"/>
    </source>
</evidence>
<keyword evidence="2" id="KW-0472">Membrane</keyword>
<accession>A0A4P9WX31</accession>
<protein>
    <submittedName>
        <fullName evidence="3">Uncharacterized protein</fullName>
    </submittedName>
</protein>
<dbReference type="AlphaFoldDB" id="A0A4P9WX31"/>
<dbReference type="EMBL" id="ML009554">
    <property type="protein sequence ID" value="RKO96873.1"/>
    <property type="molecule type" value="Genomic_DNA"/>
</dbReference>